<keyword evidence="2" id="KW-1185">Reference proteome</keyword>
<name>A0A0C3F9H6_PILCF</name>
<dbReference type="EMBL" id="KN833000">
    <property type="protein sequence ID" value="KIM81310.1"/>
    <property type="molecule type" value="Genomic_DNA"/>
</dbReference>
<proteinExistence type="predicted"/>
<reference evidence="1 2" key="1">
    <citation type="submission" date="2014-04" db="EMBL/GenBank/DDBJ databases">
        <authorList>
            <consortium name="DOE Joint Genome Institute"/>
            <person name="Kuo A."/>
            <person name="Tarkka M."/>
            <person name="Buscot F."/>
            <person name="Kohler A."/>
            <person name="Nagy L.G."/>
            <person name="Floudas D."/>
            <person name="Copeland A."/>
            <person name="Barry K.W."/>
            <person name="Cichocki N."/>
            <person name="Veneault-Fourrey C."/>
            <person name="LaButti K."/>
            <person name="Lindquist E.A."/>
            <person name="Lipzen A."/>
            <person name="Lundell T."/>
            <person name="Morin E."/>
            <person name="Murat C."/>
            <person name="Sun H."/>
            <person name="Tunlid A."/>
            <person name="Henrissat B."/>
            <person name="Grigoriev I.V."/>
            <person name="Hibbett D.S."/>
            <person name="Martin F."/>
            <person name="Nordberg H.P."/>
            <person name="Cantor M.N."/>
            <person name="Hua S.X."/>
        </authorList>
    </citation>
    <scope>NUCLEOTIDE SEQUENCE [LARGE SCALE GENOMIC DNA]</scope>
    <source>
        <strain evidence="1 2">F 1598</strain>
    </source>
</reference>
<dbReference type="AlphaFoldDB" id="A0A0C3F9H6"/>
<dbReference type="HOGENOM" id="CLU_2038916_0_0_1"/>
<dbReference type="InParanoid" id="A0A0C3F9H6"/>
<accession>A0A0C3F9H6</accession>
<sequence length="121" mass="13359">MSLNVPQSSFQAATSTICKLMGPGGFLDSQTTDTQFFELRDLELMHGYDGRLGSHEFYDRDSSFIINGNSDSMEATPYRILGSSQGDSPLQADTPLSVNKFGVKAETEDHEEEIEADIKKD</sequence>
<dbReference type="Proteomes" id="UP000054166">
    <property type="component" value="Unassembled WGS sequence"/>
</dbReference>
<protein>
    <submittedName>
        <fullName evidence="1">Uncharacterized protein</fullName>
    </submittedName>
</protein>
<gene>
    <name evidence="1" type="ORF">PILCRDRAFT_8970</name>
</gene>
<evidence type="ECO:0000313" key="2">
    <source>
        <dbReference type="Proteomes" id="UP000054166"/>
    </source>
</evidence>
<organism evidence="1 2">
    <name type="scientific">Piloderma croceum (strain F 1598)</name>
    <dbReference type="NCBI Taxonomy" id="765440"/>
    <lineage>
        <taxon>Eukaryota</taxon>
        <taxon>Fungi</taxon>
        <taxon>Dikarya</taxon>
        <taxon>Basidiomycota</taxon>
        <taxon>Agaricomycotina</taxon>
        <taxon>Agaricomycetes</taxon>
        <taxon>Agaricomycetidae</taxon>
        <taxon>Atheliales</taxon>
        <taxon>Atheliaceae</taxon>
        <taxon>Piloderma</taxon>
    </lineage>
</organism>
<evidence type="ECO:0000313" key="1">
    <source>
        <dbReference type="EMBL" id="KIM81310.1"/>
    </source>
</evidence>
<reference evidence="2" key="2">
    <citation type="submission" date="2015-01" db="EMBL/GenBank/DDBJ databases">
        <title>Evolutionary Origins and Diversification of the Mycorrhizal Mutualists.</title>
        <authorList>
            <consortium name="DOE Joint Genome Institute"/>
            <consortium name="Mycorrhizal Genomics Consortium"/>
            <person name="Kohler A."/>
            <person name="Kuo A."/>
            <person name="Nagy L.G."/>
            <person name="Floudas D."/>
            <person name="Copeland A."/>
            <person name="Barry K.W."/>
            <person name="Cichocki N."/>
            <person name="Veneault-Fourrey C."/>
            <person name="LaButti K."/>
            <person name="Lindquist E.A."/>
            <person name="Lipzen A."/>
            <person name="Lundell T."/>
            <person name="Morin E."/>
            <person name="Murat C."/>
            <person name="Riley R."/>
            <person name="Ohm R."/>
            <person name="Sun H."/>
            <person name="Tunlid A."/>
            <person name="Henrissat B."/>
            <person name="Grigoriev I.V."/>
            <person name="Hibbett D.S."/>
            <person name="Martin F."/>
        </authorList>
    </citation>
    <scope>NUCLEOTIDE SEQUENCE [LARGE SCALE GENOMIC DNA]</scope>
    <source>
        <strain evidence="2">F 1598</strain>
    </source>
</reference>